<feature type="transmembrane region" description="Helical" evidence="1">
    <location>
        <begin position="226"/>
        <end position="245"/>
    </location>
</feature>
<feature type="transmembrane region" description="Helical" evidence="1">
    <location>
        <begin position="186"/>
        <end position="205"/>
    </location>
</feature>
<keyword evidence="1" id="KW-0472">Membrane</keyword>
<evidence type="ECO:0000313" key="2">
    <source>
        <dbReference type="EMBL" id="TWT89280.1"/>
    </source>
</evidence>
<dbReference type="Proteomes" id="UP000316213">
    <property type="component" value="Unassembled WGS sequence"/>
</dbReference>
<protein>
    <recommendedName>
        <fullName evidence="4">Polysaccharide biosynthesis protein</fullName>
    </recommendedName>
</protein>
<evidence type="ECO:0008006" key="4">
    <source>
        <dbReference type="Google" id="ProtNLM"/>
    </source>
</evidence>
<keyword evidence="3" id="KW-1185">Reference proteome</keyword>
<accession>A0A5C5ZPX0</accession>
<feature type="transmembrane region" description="Helical" evidence="1">
    <location>
        <begin position="39"/>
        <end position="58"/>
    </location>
</feature>
<feature type="transmembrane region" description="Helical" evidence="1">
    <location>
        <begin position="79"/>
        <end position="99"/>
    </location>
</feature>
<dbReference type="AlphaFoldDB" id="A0A5C5ZPX0"/>
<evidence type="ECO:0000313" key="3">
    <source>
        <dbReference type="Proteomes" id="UP000316213"/>
    </source>
</evidence>
<keyword evidence="1" id="KW-1133">Transmembrane helix</keyword>
<keyword evidence="1" id="KW-0812">Transmembrane</keyword>
<feature type="transmembrane region" description="Helical" evidence="1">
    <location>
        <begin position="7"/>
        <end position="33"/>
    </location>
</feature>
<organism evidence="2 3">
    <name type="scientific">Neorhodopirellula pilleata</name>
    <dbReference type="NCBI Taxonomy" id="2714738"/>
    <lineage>
        <taxon>Bacteria</taxon>
        <taxon>Pseudomonadati</taxon>
        <taxon>Planctomycetota</taxon>
        <taxon>Planctomycetia</taxon>
        <taxon>Pirellulales</taxon>
        <taxon>Pirellulaceae</taxon>
        <taxon>Neorhodopirellula</taxon>
    </lineage>
</organism>
<dbReference type="EMBL" id="SJPM01000019">
    <property type="protein sequence ID" value="TWT89280.1"/>
    <property type="molecule type" value="Genomic_DNA"/>
</dbReference>
<feature type="transmembrane region" description="Helical" evidence="1">
    <location>
        <begin position="143"/>
        <end position="166"/>
    </location>
</feature>
<proteinExistence type="predicted"/>
<feature type="transmembrane region" description="Helical" evidence="1">
    <location>
        <begin position="257"/>
        <end position="278"/>
    </location>
</feature>
<dbReference type="RefSeq" id="WP_146581845.1">
    <property type="nucleotide sequence ID" value="NZ_SJPM01000019.1"/>
</dbReference>
<feature type="transmembrane region" description="Helical" evidence="1">
    <location>
        <begin position="299"/>
        <end position="320"/>
    </location>
</feature>
<evidence type="ECO:0000256" key="1">
    <source>
        <dbReference type="SAM" id="Phobius"/>
    </source>
</evidence>
<name>A0A5C5ZPX0_9BACT</name>
<comment type="caution">
    <text evidence="2">The sequence shown here is derived from an EMBL/GenBank/DDBJ whole genome shotgun (WGS) entry which is preliminary data.</text>
</comment>
<feature type="transmembrane region" description="Helical" evidence="1">
    <location>
        <begin position="362"/>
        <end position="381"/>
    </location>
</feature>
<gene>
    <name evidence="2" type="ORF">Pla100_55970</name>
</gene>
<feature type="transmembrane region" description="Helical" evidence="1">
    <location>
        <begin position="114"/>
        <end position="131"/>
    </location>
</feature>
<sequence length="431" mass="46540">MRKQSLLQFFGTIASRAFCTLLTFLIGVVTAWLSGQTGLGNLYLLIGGASLTGAFLTFGHPSNLTKIRRESPEASDAMLAGIIAVVTMSTLALLAALYLFEFSLGASILNPPSLLYHCVITGMGVAILKCFSGDLKGLKRSELAIFVEFGLANLLYIGTLCCMHFFKYTNVKMHLSSEMVMRAYMLSTLAAVVIALFTSGHLLSLKHSRLGLRITGPKWAFWGNSMLNMVFMASPIFVAAWLGGVETSATVGVVQRIVGIAGSIRVSLAAYFVPRFVLVDGEPPEGRFNEYNRSRWAMTIAFLPVLIVSMLCGRMFTSIFQLGEDISVVLAATASLRFLDALTGAPQQFLEMNGLGKLEFRLGLMSIAVYIMCLLLLALLFSPELAICISVSAGIASRSLGGWAAIRRIRNAGGKVSSEVARVPPTSEELK</sequence>
<reference evidence="2 3" key="1">
    <citation type="submission" date="2019-02" db="EMBL/GenBank/DDBJ databases">
        <title>Deep-cultivation of Planctomycetes and their phenomic and genomic characterization uncovers novel biology.</title>
        <authorList>
            <person name="Wiegand S."/>
            <person name="Jogler M."/>
            <person name="Boedeker C."/>
            <person name="Pinto D."/>
            <person name="Vollmers J."/>
            <person name="Rivas-Marin E."/>
            <person name="Kohn T."/>
            <person name="Peeters S.H."/>
            <person name="Heuer A."/>
            <person name="Rast P."/>
            <person name="Oberbeckmann S."/>
            <person name="Bunk B."/>
            <person name="Jeske O."/>
            <person name="Meyerdierks A."/>
            <person name="Storesund J.E."/>
            <person name="Kallscheuer N."/>
            <person name="Luecker S."/>
            <person name="Lage O.M."/>
            <person name="Pohl T."/>
            <person name="Merkel B.J."/>
            <person name="Hornburger P."/>
            <person name="Mueller R.-W."/>
            <person name="Bruemmer F."/>
            <person name="Labrenz M."/>
            <person name="Spormann A.M."/>
            <person name="Op Den Camp H."/>
            <person name="Overmann J."/>
            <person name="Amann R."/>
            <person name="Jetten M.S.M."/>
            <person name="Mascher T."/>
            <person name="Medema M.H."/>
            <person name="Devos D.P."/>
            <person name="Kaster A.-K."/>
            <person name="Ovreas L."/>
            <person name="Rohde M."/>
            <person name="Galperin M.Y."/>
            <person name="Jogler C."/>
        </authorList>
    </citation>
    <scope>NUCLEOTIDE SEQUENCE [LARGE SCALE GENOMIC DNA]</scope>
    <source>
        <strain evidence="2 3">Pla100</strain>
    </source>
</reference>